<name>A0ABR0A7V1_9CRUS</name>
<protein>
    <submittedName>
        <fullName evidence="2">Uncharacterized protein</fullName>
    </submittedName>
</protein>
<dbReference type="Proteomes" id="UP001234178">
    <property type="component" value="Unassembled WGS sequence"/>
</dbReference>
<keyword evidence="1" id="KW-1133">Transmembrane helix</keyword>
<dbReference type="EMBL" id="JAOYFB010000036">
    <property type="protein sequence ID" value="KAK4021216.1"/>
    <property type="molecule type" value="Genomic_DNA"/>
</dbReference>
<keyword evidence="1" id="KW-0472">Membrane</keyword>
<evidence type="ECO:0000313" key="3">
    <source>
        <dbReference type="Proteomes" id="UP001234178"/>
    </source>
</evidence>
<keyword evidence="1" id="KW-0812">Transmembrane</keyword>
<organism evidence="2 3">
    <name type="scientific">Daphnia magna</name>
    <dbReference type="NCBI Taxonomy" id="35525"/>
    <lineage>
        <taxon>Eukaryota</taxon>
        <taxon>Metazoa</taxon>
        <taxon>Ecdysozoa</taxon>
        <taxon>Arthropoda</taxon>
        <taxon>Crustacea</taxon>
        <taxon>Branchiopoda</taxon>
        <taxon>Diplostraca</taxon>
        <taxon>Cladocera</taxon>
        <taxon>Anomopoda</taxon>
        <taxon>Daphniidae</taxon>
        <taxon>Daphnia</taxon>
    </lineage>
</organism>
<keyword evidence="3" id="KW-1185">Reference proteome</keyword>
<accession>A0ABR0A7V1</accession>
<reference evidence="2 3" key="1">
    <citation type="journal article" date="2023" name="Nucleic Acids Res.">
        <title>The hologenome of Daphnia magna reveals possible DNA methylation and microbiome-mediated evolution of the host genome.</title>
        <authorList>
            <person name="Chaturvedi A."/>
            <person name="Li X."/>
            <person name="Dhandapani V."/>
            <person name="Marshall H."/>
            <person name="Kissane S."/>
            <person name="Cuenca-Cambronero M."/>
            <person name="Asole G."/>
            <person name="Calvet F."/>
            <person name="Ruiz-Romero M."/>
            <person name="Marangio P."/>
            <person name="Guigo R."/>
            <person name="Rago D."/>
            <person name="Mirbahai L."/>
            <person name="Eastwood N."/>
            <person name="Colbourne J.K."/>
            <person name="Zhou J."/>
            <person name="Mallon E."/>
            <person name="Orsini L."/>
        </authorList>
    </citation>
    <scope>NUCLEOTIDE SEQUENCE [LARGE SCALE GENOMIC DNA]</scope>
    <source>
        <strain evidence="2">LRV0_1</strain>
    </source>
</reference>
<gene>
    <name evidence="2" type="ORF">OUZ56_003135</name>
</gene>
<evidence type="ECO:0000256" key="1">
    <source>
        <dbReference type="SAM" id="Phobius"/>
    </source>
</evidence>
<comment type="caution">
    <text evidence="2">The sequence shown here is derived from an EMBL/GenBank/DDBJ whole genome shotgun (WGS) entry which is preliminary data.</text>
</comment>
<proteinExistence type="predicted"/>
<feature type="transmembrane region" description="Helical" evidence="1">
    <location>
        <begin position="61"/>
        <end position="83"/>
    </location>
</feature>
<evidence type="ECO:0000313" key="2">
    <source>
        <dbReference type="EMBL" id="KAK4021216.1"/>
    </source>
</evidence>
<sequence length="126" mass="13922">MSRPRSLIAIDTPHFLSLLVSRSGLCVHPSLVPYLTSTLTLLTCSYRLVCPFRHSTPCFRIPRILVGLCILELLALWLGIGIATGLGPLAVGTPLWSTMYLSIPIPLKIVLLPLEEPSINDIENRY</sequence>